<reference evidence="9" key="2">
    <citation type="submission" date="2025-08" db="UniProtKB">
        <authorList>
            <consortium name="Ensembl"/>
        </authorList>
    </citation>
    <scope>IDENTIFICATION</scope>
</reference>
<keyword evidence="7" id="KW-0812">Transmembrane</keyword>
<sequence length="164" mass="18563">TGHFSPGLLLLLWMVASEVWDVETRPIDFVCSRASRKALNIVAEMETISLPLSVKLPCTGLHIASWENKSHQEKRGDIVASLQLLTEGVRAVKVLSRPGCGTSLLQRLENNINNYLLILTHLELSVRSSHSNEIWLFSVILQYFFGTPAAGIIQFFFTFFFFFF</sequence>
<dbReference type="GO" id="GO:0008283">
    <property type="term" value="P:cell population proliferation"/>
    <property type="evidence" value="ECO:0007669"/>
    <property type="project" value="InterPro"/>
</dbReference>
<feature type="transmembrane region" description="Helical" evidence="7">
    <location>
        <begin position="134"/>
        <end position="163"/>
    </location>
</feature>
<dbReference type="AlphaFoldDB" id="A0A673CB05"/>
<protein>
    <recommendedName>
        <fullName evidence="11">Thrombopoietin</fullName>
    </recommendedName>
</protein>
<keyword evidence="10" id="KW-1185">Reference proteome</keyword>
<dbReference type="InterPro" id="IPR001323">
    <property type="entry name" value="EPO_TPO"/>
</dbReference>
<reference evidence="9" key="3">
    <citation type="submission" date="2025-09" db="UniProtKB">
        <authorList>
            <consortium name="Ensembl"/>
        </authorList>
    </citation>
    <scope>IDENTIFICATION</scope>
</reference>
<keyword evidence="3" id="KW-0964">Secreted</keyword>
<evidence type="ECO:0000256" key="8">
    <source>
        <dbReference type="SAM" id="SignalP"/>
    </source>
</evidence>
<organism evidence="9 10">
    <name type="scientific">Sphaeramia orbicularis</name>
    <name type="common">orbiculate cardinalfish</name>
    <dbReference type="NCBI Taxonomy" id="375764"/>
    <lineage>
        <taxon>Eukaryota</taxon>
        <taxon>Metazoa</taxon>
        <taxon>Chordata</taxon>
        <taxon>Craniata</taxon>
        <taxon>Vertebrata</taxon>
        <taxon>Euteleostomi</taxon>
        <taxon>Actinopterygii</taxon>
        <taxon>Neopterygii</taxon>
        <taxon>Teleostei</taxon>
        <taxon>Neoteleostei</taxon>
        <taxon>Acanthomorphata</taxon>
        <taxon>Gobiaria</taxon>
        <taxon>Kurtiformes</taxon>
        <taxon>Apogonoidei</taxon>
        <taxon>Apogonidae</taxon>
        <taxon>Apogoninae</taxon>
        <taxon>Sphaeramia</taxon>
    </lineage>
</organism>
<keyword evidence="7" id="KW-0472">Membrane</keyword>
<dbReference type="PANTHER" id="PTHR10560">
    <property type="entry name" value="THROMBOPOIETIN"/>
    <property type="match status" value="1"/>
</dbReference>
<dbReference type="InterPro" id="IPR009079">
    <property type="entry name" value="4_helix_cytokine-like_core"/>
</dbReference>
<dbReference type="GO" id="GO:0005576">
    <property type="term" value="C:extracellular region"/>
    <property type="evidence" value="ECO:0007669"/>
    <property type="project" value="UniProtKB-SubCell"/>
</dbReference>
<evidence type="ECO:0008006" key="11">
    <source>
        <dbReference type="Google" id="ProtNLM"/>
    </source>
</evidence>
<dbReference type="PANTHER" id="PTHR10560:SF0">
    <property type="entry name" value="THROMBOPOIETIN"/>
    <property type="match status" value="1"/>
</dbReference>
<evidence type="ECO:0000313" key="10">
    <source>
        <dbReference type="Proteomes" id="UP000472271"/>
    </source>
</evidence>
<dbReference type="InParanoid" id="A0A673CB05"/>
<feature type="signal peptide" evidence="8">
    <location>
        <begin position="1"/>
        <end position="24"/>
    </location>
</feature>
<keyword evidence="4" id="KW-0372">Hormone</keyword>
<evidence type="ECO:0000256" key="5">
    <source>
        <dbReference type="ARBA" id="ARBA00022729"/>
    </source>
</evidence>
<comment type="similarity">
    <text evidence="2">Belongs to the EPO/TPO family.</text>
</comment>
<keyword evidence="7" id="KW-1133">Transmembrane helix</keyword>
<dbReference type="Gene3D" id="1.20.1250.10">
    <property type="match status" value="1"/>
</dbReference>
<keyword evidence="5 8" id="KW-0732">Signal</keyword>
<reference evidence="9" key="1">
    <citation type="submission" date="2019-06" db="EMBL/GenBank/DDBJ databases">
        <authorList>
            <consortium name="Wellcome Sanger Institute Data Sharing"/>
        </authorList>
    </citation>
    <scope>NUCLEOTIDE SEQUENCE [LARGE SCALE GENOMIC DNA]</scope>
</reference>
<dbReference type="Pfam" id="PF00758">
    <property type="entry name" value="EPO_TPO"/>
    <property type="match status" value="1"/>
</dbReference>
<evidence type="ECO:0000256" key="6">
    <source>
        <dbReference type="ARBA" id="ARBA00023157"/>
    </source>
</evidence>
<evidence type="ECO:0000256" key="1">
    <source>
        <dbReference type="ARBA" id="ARBA00004613"/>
    </source>
</evidence>
<evidence type="ECO:0000256" key="3">
    <source>
        <dbReference type="ARBA" id="ARBA00022525"/>
    </source>
</evidence>
<name>A0A673CB05_9TELE</name>
<proteinExistence type="inferred from homology"/>
<feature type="chain" id="PRO_5025625158" description="Thrombopoietin" evidence="8">
    <location>
        <begin position="25"/>
        <end position="164"/>
    </location>
</feature>
<evidence type="ECO:0000256" key="2">
    <source>
        <dbReference type="ARBA" id="ARBA00005782"/>
    </source>
</evidence>
<dbReference type="Ensembl" id="ENSSORT00005050518.1">
    <property type="protein sequence ID" value="ENSSORP00005049318.1"/>
    <property type="gene ID" value="ENSSORG00005022407.1"/>
</dbReference>
<evidence type="ECO:0000313" key="9">
    <source>
        <dbReference type="Ensembl" id="ENSSORP00005049318.1"/>
    </source>
</evidence>
<comment type="subcellular location">
    <subcellularLocation>
        <location evidence="1">Secreted</location>
    </subcellularLocation>
</comment>
<dbReference type="GO" id="GO:0005179">
    <property type="term" value="F:hormone activity"/>
    <property type="evidence" value="ECO:0007669"/>
    <property type="project" value="UniProtKB-KW"/>
</dbReference>
<keyword evidence="6" id="KW-1015">Disulfide bond</keyword>
<dbReference type="SUPFAM" id="SSF47266">
    <property type="entry name" value="4-helical cytokines"/>
    <property type="match status" value="1"/>
</dbReference>
<dbReference type="Proteomes" id="UP000472271">
    <property type="component" value="Chromosome 17"/>
</dbReference>
<dbReference type="GO" id="GO:0005125">
    <property type="term" value="F:cytokine activity"/>
    <property type="evidence" value="ECO:0007669"/>
    <property type="project" value="InterPro"/>
</dbReference>
<accession>A0A673CB05</accession>
<evidence type="ECO:0000256" key="4">
    <source>
        <dbReference type="ARBA" id="ARBA00022702"/>
    </source>
</evidence>
<dbReference type="InterPro" id="IPR003978">
    <property type="entry name" value="Thrombopoietin"/>
</dbReference>
<evidence type="ECO:0000256" key="7">
    <source>
        <dbReference type="SAM" id="Phobius"/>
    </source>
</evidence>